<dbReference type="Proteomes" id="UP001571980">
    <property type="component" value="Unassembled WGS sequence"/>
</dbReference>
<sequence>MNSAIVLFNILLLGIVGAIHWSSAKYGTEYSKLPGFSRKVNTLLFIWLLVTDLAYCLRSKIFALLSSTFWIVLMVFVLRDQDVLYNRFEVDSKRPCKSIAVRALLGRESYPCLIELARRTSVDFAITVWFLLTVAILVPIFSILFYAFFWEEGVIYFVSFMEILGYSLTITVLTLLPLTYLMRRNLQKIRIKELLESQLR</sequence>
<gene>
    <name evidence="2" type="ORF">P8X34_08385</name>
</gene>
<keyword evidence="1" id="KW-0472">Membrane</keyword>
<feature type="transmembrane region" description="Helical" evidence="1">
    <location>
        <begin position="155"/>
        <end position="182"/>
    </location>
</feature>
<proteinExistence type="predicted"/>
<keyword evidence="1" id="KW-1133">Transmembrane helix</keyword>
<feature type="transmembrane region" description="Helical" evidence="1">
    <location>
        <begin position="124"/>
        <end position="149"/>
    </location>
</feature>
<feature type="transmembrane region" description="Helical" evidence="1">
    <location>
        <begin position="61"/>
        <end position="78"/>
    </location>
</feature>
<comment type="caution">
    <text evidence="2">The sequence shown here is derived from an EMBL/GenBank/DDBJ whole genome shotgun (WGS) entry which is preliminary data.</text>
</comment>
<keyword evidence="1" id="KW-0812">Transmembrane</keyword>
<protein>
    <submittedName>
        <fullName evidence="2">Uncharacterized protein</fullName>
    </submittedName>
</protein>
<organism evidence="2 3">
    <name type="scientific">Pyrococcus kukulkanii</name>
    <dbReference type="NCBI Taxonomy" id="1609559"/>
    <lineage>
        <taxon>Archaea</taxon>
        <taxon>Methanobacteriati</taxon>
        <taxon>Methanobacteriota</taxon>
        <taxon>Thermococci</taxon>
        <taxon>Thermococcales</taxon>
        <taxon>Thermococcaceae</taxon>
        <taxon>Pyrococcus</taxon>
    </lineage>
</organism>
<evidence type="ECO:0000313" key="3">
    <source>
        <dbReference type="Proteomes" id="UP001571980"/>
    </source>
</evidence>
<dbReference type="RefSeq" id="WP_372823940.1">
    <property type="nucleotide sequence ID" value="NZ_JARRIF010000005.1"/>
</dbReference>
<keyword evidence="3" id="KW-1185">Reference proteome</keyword>
<feature type="transmembrane region" description="Helical" evidence="1">
    <location>
        <begin position="6"/>
        <end position="24"/>
    </location>
</feature>
<accession>A0ABV4T7V2</accession>
<reference evidence="2 3" key="1">
    <citation type="submission" date="2023-03" db="EMBL/GenBank/DDBJ databases">
        <title>Speciation in Pyrococcus: adaptation to high temperature as a mechanism.</title>
        <authorList>
            <person name="Gu J."/>
        </authorList>
    </citation>
    <scope>NUCLEOTIDE SEQUENCE [LARGE SCALE GENOMIC DNA]</scope>
    <source>
        <strain evidence="2 3">LMOA34</strain>
    </source>
</reference>
<name>A0ABV4T7V2_9EURY</name>
<evidence type="ECO:0000256" key="1">
    <source>
        <dbReference type="SAM" id="Phobius"/>
    </source>
</evidence>
<evidence type="ECO:0000313" key="2">
    <source>
        <dbReference type="EMBL" id="MFA4804743.1"/>
    </source>
</evidence>
<dbReference type="EMBL" id="JARRIG010000005">
    <property type="protein sequence ID" value="MFA4804743.1"/>
    <property type="molecule type" value="Genomic_DNA"/>
</dbReference>